<evidence type="ECO:0000256" key="1">
    <source>
        <dbReference type="ARBA" id="ARBA00004370"/>
    </source>
</evidence>
<evidence type="ECO:0000313" key="9">
    <source>
        <dbReference type="Proteomes" id="UP001209540"/>
    </source>
</evidence>
<dbReference type="InterPro" id="IPR001828">
    <property type="entry name" value="ANF_lig-bd_rcpt"/>
</dbReference>
<comment type="subcellular location">
    <subcellularLocation>
        <location evidence="1">Membrane</location>
    </subcellularLocation>
</comment>
<reference evidence="8" key="2">
    <citation type="submission" date="2023-02" db="EMBL/GenBank/DDBJ databases">
        <authorList>
            <consortium name="DOE Joint Genome Institute"/>
            <person name="Mondo S.J."/>
            <person name="Chang Y."/>
            <person name="Wang Y."/>
            <person name="Ahrendt S."/>
            <person name="Andreopoulos W."/>
            <person name="Barry K."/>
            <person name="Beard J."/>
            <person name="Benny G.L."/>
            <person name="Blankenship S."/>
            <person name="Bonito G."/>
            <person name="Cuomo C."/>
            <person name="Desiro A."/>
            <person name="Gervers K.A."/>
            <person name="Hundley H."/>
            <person name="Kuo A."/>
            <person name="LaButti K."/>
            <person name="Lang B.F."/>
            <person name="Lipzen A."/>
            <person name="O'Donnell K."/>
            <person name="Pangilinan J."/>
            <person name="Reynolds N."/>
            <person name="Sandor L."/>
            <person name="Smith M.W."/>
            <person name="Tsang A."/>
            <person name="Grigoriev I.V."/>
            <person name="Stajich J.E."/>
            <person name="Spatafora J.W."/>
        </authorList>
    </citation>
    <scope>NUCLEOTIDE SEQUENCE</scope>
    <source>
        <strain evidence="8">RSA 2281</strain>
    </source>
</reference>
<reference evidence="8" key="1">
    <citation type="journal article" date="2022" name="IScience">
        <title>Evolution of zygomycete secretomes and the origins of terrestrial fungal ecologies.</title>
        <authorList>
            <person name="Chang Y."/>
            <person name="Wang Y."/>
            <person name="Mondo S."/>
            <person name="Ahrendt S."/>
            <person name="Andreopoulos W."/>
            <person name="Barry K."/>
            <person name="Beard J."/>
            <person name="Benny G.L."/>
            <person name="Blankenship S."/>
            <person name="Bonito G."/>
            <person name="Cuomo C."/>
            <person name="Desiro A."/>
            <person name="Gervers K.A."/>
            <person name="Hundley H."/>
            <person name="Kuo A."/>
            <person name="LaButti K."/>
            <person name="Lang B.F."/>
            <person name="Lipzen A."/>
            <person name="O'Donnell K."/>
            <person name="Pangilinan J."/>
            <person name="Reynolds N."/>
            <person name="Sandor L."/>
            <person name="Smith M.E."/>
            <person name="Tsang A."/>
            <person name="Grigoriev I.V."/>
            <person name="Stajich J.E."/>
            <person name="Spatafora J.W."/>
        </authorList>
    </citation>
    <scope>NUCLEOTIDE SEQUENCE</scope>
    <source>
        <strain evidence="8">RSA 2281</strain>
    </source>
</reference>
<feature type="compositionally biased region" description="Low complexity" evidence="6">
    <location>
        <begin position="356"/>
        <end position="367"/>
    </location>
</feature>
<accession>A0AAD5PHL4</accession>
<dbReference type="InterPro" id="IPR050726">
    <property type="entry name" value="mGluR"/>
</dbReference>
<keyword evidence="9" id="KW-1185">Reference proteome</keyword>
<organism evidence="8 9">
    <name type="scientific">Phascolomyces articulosus</name>
    <dbReference type="NCBI Taxonomy" id="60185"/>
    <lineage>
        <taxon>Eukaryota</taxon>
        <taxon>Fungi</taxon>
        <taxon>Fungi incertae sedis</taxon>
        <taxon>Mucoromycota</taxon>
        <taxon>Mucoromycotina</taxon>
        <taxon>Mucoromycetes</taxon>
        <taxon>Mucorales</taxon>
        <taxon>Lichtheimiaceae</taxon>
        <taxon>Phascolomyces</taxon>
    </lineage>
</organism>
<dbReference type="Proteomes" id="UP001209540">
    <property type="component" value="Unassembled WGS sequence"/>
</dbReference>
<name>A0AAD5PHL4_9FUNG</name>
<keyword evidence="2" id="KW-0812">Transmembrane</keyword>
<comment type="caution">
    <text evidence="8">The sequence shown here is derived from an EMBL/GenBank/DDBJ whole genome shotgun (WGS) entry which is preliminary data.</text>
</comment>
<dbReference type="Pfam" id="PF01094">
    <property type="entry name" value="ANF_receptor"/>
    <property type="match status" value="1"/>
</dbReference>
<dbReference type="AlphaFoldDB" id="A0AAD5PHL4"/>
<dbReference type="Gene3D" id="3.40.50.2300">
    <property type="match status" value="2"/>
</dbReference>
<evidence type="ECO:0000313" key="8">
    <source>
        <dbReference type="EMBL" id="KAI9272945.1"/>
    </source>
</evidence>
<evidence type="ECO:0000256" key="3">
    <source>
        <dbReference type="ARBA" id="ARBA00022989"/>
    </source>
</evidence>
<keyword evidence="4" id="KW-0472">Membrane</keyword>
<dbReference type="InterPro" id="IPR028082">
    <property type="entry name" value="Peripla_BP_I"/>
</dbReference>
<dbReference type="SUPFAM" id="SSF53822">
    <property type="entry name" value="Periplasmic binding protein-like I"/>
    <property type="match status" value="1"/>
</dbReference>
<dbReference type="GO" id="GO:0016020">
    <property type="term" value="C:membrane"/>
    <property type="evidence" value="ECO:0007669"/>
    <property type="project" value="UniProtKB-SubCell"/>
</dbReference>
<evidence type="ECO:0000256" key="6">
    <source>
        <dbReference type="SAM" id="MobiDB-lite"/>
    </source>
</evidence>
<sequence>MSAVADHALADPSQQTPITNINDPIITPTTDNYNNNTTGDILDNSNTNNNDNNIIIDENPFNIRHENGSTYITPRVINETWTELKVGVLLPFHQKADPWTERLTLSGASAIRMAVNEINSQQLLPDAYITLIERDSFPKDVDGQAGITQAVFSTVSLIQEGVIGVIGDISSSWTSLSALMTSTLQIPQCSFTAVATSLSDKTQYGYFFRTVPTKLLYADAALAFLVSQGWPSFGILYTDDDLGQQLSESLIMKSKLQGVHVQAYQKFYEDGPQSNIRGSIDILMSSGVQIVFVAAEGEAQLAAFTIAGNMGHINNNTVWAGMGRITDELYGAVQRFNTNVEKRTSSSPPPPPPQVNSNNKNKGNNTNTDAITLAAQTTPRPQPISFNETFAGGVFFFDSTLELHGYPPYDEFVDKWADLDSTM</sequence>
<feature type="region of interest" description="Disordered" evidence="6">
    <location>
        <begin position="1"/>
        <end position="32"/>
    </location>
</feature>
<dbReference type="EMBL" id="JAIXMP010000005">
    <property type="protein sequence ID" value="KAI9272945.1"/>
    <property type="molecule type" value="Genomic_DNA"/>
</dbReference>
<protein>
    <submittedName>
        <fullName evidence="8">Periplasmic binding protein-like I</fullName>
    </submittedName>
</protein>
<keyword evidence="5" id="KW-0325">Glycoprotein</keyword>
<evidence type="ECO:0000256" key="2">
    <source>
        <dbReference type="ARBA" id="ARBA00022692"/>
    </source>
</evidence>
<feature type="region of interest" description="Disordered" evidence="6">
    <location>
        <begin position="340"/>
        <end position="367"/>
    </location>
</feature>
<evidence type="ECO:0000256" key="4">
    <source>
        <dbReference type="ARBA" id="ARBA00023136"/>
    </source>
</evidence>
<evidence type="ECO:0000256" key="5">
    <source>
        <dbReference type="ARBA" id="ARBA00023180"/>
    </source>
</evidence>
<feature type="domain" description="Receptor ligand binding region" evidence="7">
    <location>
        <begin position="109"/>
        <end position="329"/>
    </location>
</feature>
<dbReference type="PANTHER" id="PTHR24060">
    <property type="entry name" value="METABOTROPIC GLUTAMATE RECEPTOR"/>
    <property type="match status" value="1"/>
</dbReference>
<feature type="compositionally biased region" description="Low complexity" evidence="6">
    <location>
        <begin position="16"/>
        <end position="32"/>
    </location>
</feature>
<evidence type="ECO:0000259" key="7">
    <source>
        <dbReference type="Pfam" id="PF01094"/>
    </source>
</evidence>
<proteinExistence type="predicted"/>
<keyword evidence="3" id="KW-1133">Transmembrane helix</keyword>
<gene>
    <name evidence="8" type="ORF">BDA99DRAFT_477245</name>
</gene>